<dbReference type="RefSeq" id="WP_173730142.1">
    <property type="nucleotide sequence ID" value="NZ_JABTTE010000003.1"/>
</dbReference>
<protein>
    <submittedName>
        <fullName evidence="2">Uncharacterized protein</fullName>
    </submittedName>
</protein>
<keyword evidence="3" id="KW-1185">Reference proteome</keyword>
<reference evidence="2" key="1">
    <citation type="submission" date="2020-06" db="EMBL/GenBank/DDBJ databases">
        <title>A novel thermopfilic bacterium from Erzurum, Turkey.</title>
        <authorList>
            <person name="Adiguzel A."/>
            <person name="Ay H."/>
            <person name="Baltaci M.O."/>
        </authorList>
    </citation>
    <scope>NUCLEOTIDE SEQUENCE</scope>
    <source>
        <strain evidence="2">P2</strain>
    </source>
</reference>
<feature type="transmembrane region" description="Helical" evidence="1">
    <location>
        <begin position="269"/>
        <end position="289"/>
    </location>
</feature>
<feature type="transmembrane region" description="Helical" evidence="1">
    <location>
        <begin position="172"/>
        <end position="195"/>
    </location>
</feature>
<comment type="caution">
    <text evidence="2">The sequence shown here is derived from an EMBL/GenBank/DDBJ whole genome shotgun (WGS) entry which is preliminary data.</text>
</comment>
<feature type="transmembrane region" description="Helical" evidence="1">
    <location>
        <begin position="235"/>
        <end position="257"/>
    </location>
</feature>
<organism evidence="2 3">
    <name type="scientific">Calidifontibacillus erzurumensis</name>
    <dbReference type="NCBI Taxonomy" id="2741433"/>
    <lineage>
        <taxon>Bacteria</taxon>
        <taxon>Bacillati</taxon>
        <taxon>Bacillota</taxon>
        <taxon>Bacilli</taxon>
        <taxon>Bacillales</taxon>
        <taxon>Bacillaceae</taxon>
        <taxon>Calidifontibacillus/Schinkia group</taxon>
        <taxon>Calidifontibacillus</taxon>
    </lineage>
</organism>
<keyword evidence="1" id="KW-0472">Membrane</keyword>
<feature type="transmembrane region" description="Helical" evidence="1">
    <location>
        <begin position="75"/>
        <end position="94"/>
    </location>
</feature>
<name>A0A8J8GFP4_9BACI</name>
<dbReference type="AlphaFoldDB" id="A0A8J8GFP4"/>
<keyword evidence="1" id="KW-0812">Transmembrane</keyword>
<dbReference type="EMBL" id="JABTTE010000003">
    <property type="protein sequence ID" value="NSL50938.1"/>
    <property type="molecule type" value="Genomic_DNA"/>
</dbReference>
<dbReference type="Proteomes" id="UP000625804">
    <property type="component" value="Unassembled WGS sequence"/>
</dbReference>
<evidence type="ECO:0000256" key="1">
    <source>
        <dbReference type="SAM" id="Phobius"/>
    </source>
</evidence>
<proteinExistence type="predicted"/>
<feature type="transmembrane region" description="Helical" evidence="1">
    <location>
        <begin position="100"/>
        <end position="123"/>
    </location>
</feature>
<accession>A0A8J8GFP4</accession>
<evidence type="ECO:0000313" key="3">
    <source>
        <dbReference type="Proteomes" id="UP000625804"/>
    </source>
</evidence>
<evidence type="ECO:0000313" key="2">
    <source>
        <dbReference type="EMBL" id="NSL50938.1"/>
    </source>
</evidence>
<feature type="transmembrane region" description="Helical" evidence="1">
    <location>
        <begin position="43"/>
        <end position="63"/>
    </location>
</feature>
<keyword evidence="1" id="KW-1133">Transmembrane helix</keyword>
<feature type="transmembrane region" description="Helical" evidence="1">
    <location>
        <begin position="341"/>
        <end position="361"/>
    </location>
</feature>
<sequence length="406" mass="47202">MPTIFVHASFFFFTLVALSGVWMRLQFLHPVPFLPYTNILHGHSHLAILGWAFLGAFFLFLTYYWRTLKQKKQGIILFFLLMIVSVLMFISFLYQGYGLFSIIFSTTHIFLEYWTSLFIYQQIKIEGNELKSEKLFIFSSLFFLVLSSLGPFALGYISAIGQKESYWFDMAMYFYLHFQYNGWLTLFLIGMFILICKKQSIRLEDRLLEIGFWIYVLSLFPGYFLSVLWVDLGNLMIFLAILGSIGQWIGVIFILLAFLKSWKDISSQYATLISVILALTFLFLFIKSTTELGLIIPDLSILIYETRSIVIGYLHLTLLGFVSIFILAQNFMLKILPVKRLSIKGMILLIIGFLLNELLLFGQGLLEWTTRERIPYLNEGLFLASGLLLLGIIILWMTITRQKCYR</sequence>
<feature type="transmembrane region" description="Helical" evidence="1">
    <location>
        <begin position="309"/>
        <end position="329"/>
    </location>
</feature>
<feature type="transmembrane region" description="Helical" evidence="1">
    <location>
        <begin position="135"/>
        <end position="160"/>
    </location>
</feature>
<gene>
    <name evidence="2" type="ORF">HR057_04050</name>
</gene>
<feature type="transmembrane region" description="Helical" evidence="1">
    <location>
        <begin position="207"/>
        <end position="229"/>
    </location>
</feature>
<feature type="transmembrane region" description="Helical" evidence="1">
    <location>
        <begin position="381"/>
        <end position="399"/>
    </location>
</feature>